<feature type="domain" description="FHA" evidence="3">
    <location>
        <begin position="39"/>
        <end position="91"/>
    </location>
</feature>
<organism evidence="4 5">
    <name type="scientific">Plasmopara halstedii</name>
    <name type="common">Downy mildew of sunflower</name>
    <dbReference type="NCBI Taxonomy" id="4781"/>
    <lineage>
        <taxon>Eukaryota</taxon>
        <taxon>Sar</taxon>
        <taxon>Stramenopiles</taxon>
        <taxon>Oomycota</taxon>
        <taxon>Peronosporomycetes</taxon>
        <taxon>Peronosporales</taxon>
        <taxon>Peronosporaceae</taxon>
        <taxon>Plasmopara</taxon>
    </lineage>
</organism>
<dbReference type="SMART" id="SM00240">
    <property type="entry name" value="FHA"/>
    <property type="match status" value="1"/>
</dbReference>
<dbReference type="STRING" id="4781.A0A0P1AQZ1"/>
<dbReference type="Pfam" id="PF00498">
    <property type="entry name" value="FHA"/>
    <property type="match status" value="1"/>
</dbReference>
<protein>
    <submittedName>
        <fullName evidence="4">SMAD/FHA domain</fullName>
    </submittedName>
</protein>
<feature type="coiled-coil region" evidence="1">
    <location>
        <begin position="322"/>
        <end position="363"/>
    </location>
</feature>
<dbReference type="EMBL" id="CCYD01000667">
    <property type="protein sequence ID" value="CEG43569.1"/>
    <property type="molecule type" value="Genomic_DNA"/>
</dbReference>
<evidence type="ECO:0000259" key="3">
    <source>
        <dbReference type="PROSITE" id="PS50006"/>
    </source>
</evidence>
<keyword evidence="5" id="KW-1185">Reference proteome</keyword>
<accession>A0A0P1AQZ1</accession>
<dbReference type="AlphaFoldDB" id="A0A0P1AQZ1"/>
<feature type="compositionally biased region" description="Basic residues" evidence="2">
    <location>
        <begin position="253"/>
        <end position="275"/>
    </location>
</feature>
<feature type="compositionally biased region" description="Basic and acidic residues" evidence="2">
    <location>
        <begin position="481"/>
        <end position="496"/>
    </location>
</feature>
<evidence type="ECO:0000313" key="5">
    <source>
        <dbReference type="Proteomes" id="UP000054928"/>
    </source>
</evidence>
<dbReference type="RefSeq" id="XP_024579938.1">
    <property type="nucleotide sequence ID" value="XM_024729574.1"/>
</dbReference>
<evidence type="ECO:0000256" key="2">
    <source>
        <dbReference type="SAM" id="MobiDB-lite"/>
    </source>
</evidence>
<sequence length="504" mass="55679">MTASCCFQLQITRGPHSANVHRYCHFDANSRSSFSGDKLSIGRKRACWLRLPQDLEVSSVHAEFRNIKSGTSVVIRDVKSTNGTKVNGKTSLRFVQMDHGQSCSVQIEKNSVALTKDLSASGNMNAASLAAVNTEVIVVDGDLIEDSGAKLKNVNESWKASVDQPDIEPSHDKAMVKPIVVYGNSGESEKRKKVETEVFHEDGAMGESMSEEATCTNCKAIIGQLDLLEQQAHLNECLGGRVFISAASSVKPAKPKRRQRGKTGGKNVTKRPRKPKASEDGTKARIPRKRKRIPDAGENIKLALAIADKKVMSKEEMTDEKLAMAKMKLAQVDEQMAKLTKQREKLVKSLDRLEKMKEKLRESQVLPPAKVSQLLNVKAALDFIFPSCRQARPFDRPTDDRSSVAKRYAPSRWNKIREGDEKKQDEVEAVDAISMWARASQQLFALQSDTLLYRNSVLRPFLGADDIADAGAMTVDQVDDSLQKDGGENGHDDVSEAKIILTES</sequence>
<dbReference type="Gene3D" id="2.60.200.20">
    <property type="match status" value="1"/>
</dbReference>
<dbReference type="OrthoDB" id="687730at2759"/>
<dbReference type="InterPro" id="IPR000253">
    <property type="entry name" value="FHA_dom"/>
</dbReference>
<keyword evidence="1" id="KW-0175">Coiled coil</keyword>
<dbReference type="SUPFAM" id="SSF49879">
    <property type="entry name" value="SMAD/FHA domain"/>
    <property type="match status" value="1"/>
</dbReference>
<dbReference type="Proteomes" id="UP000054928">
    <property type="component" value="Unassembled WGS sequence"/>
</dbReference>
<feature type="region of interest" description="Disordered" evidence="2">
    <location>
        <begin position="249"/>
        <end position="287"/>
    </location>
</feature>
<dbReference type="OMA" id="HCHADYI"/>
<dbReference type="GeneID" id="36408816"/>
<feature type="region of interest" description="Disordered" evidence="2">
    <location>
        <begin position="478"/>
        <end position="504"/>
    </location>
</feature>
<dbReference type="CDD" id="cd00060">
    <property type="entry name" value="FHA"/>
    <property type="match status" value="1"/>
</dbReference>
<evidence type="ECO:0000256" key="1">
    <source>
        <dbReference type="SAM" id="Coils"/>
    </source>
</evidence>
<evidence type="ECO:0000313" key="4">
    <source>
        <dbReference type="EMBL" id="CEG43569.1"/>
    </source>
</evidence>
<dbReference type="InterPro" id="IPR008984">
    <property type="entry name" value="SMAD_FHA_dom_sf"/>
</dbReference>
<name>A0A0P1AQZ1_PLAHL</name>
<dbReference type="PROSITE" id="PS50006">
    <property type="entry name" value="FHA_DOMAIN"/>
    <property type="match status" value="1"/>
</dbReference>
<reference evidence="5" key="1">
    <citation type="submission" date="2014-09" db="EMBL/GenBank/DDBJ databases">
        <authorList>
            <person name="Sharma Rahul"/>
            <person name="Thines Marco"/>
        </authorList>
    </citation>
    <scope>NUCLEOTIDE SEQUENCE [LARGE SCALE GENOMIC DNA]</scope>
</reference>
<proteinExistence type="predicted"/>